<dbReference type="Gene3D" id="3.40.50.1360">
    <property type="match status" value="1"/>
</dbReference>
<gene>
    <name evidence="5" type="ORF">NZH93_12160</name>
</gene>
<protein>
    <submittedName>
        <fullName evidence="5">DeoR/GlpR family DNA-binding transcription regulator</fullName>
    </submittedName>
</protein>
<keyword evidence="3" id="KW-0804">Transcription</keyword>
<dbReference type="SUPFAM" id="SSF46785">
    <property type="entry name" value="Winged helix' DNA-binding domain"/>
    <property type="match status" value="1"/>
</dbReference>
<evidence type="ECO:0000256" key="3">
    <source>
        <dbReference type="ARBA" id="ARBA00023163"/>
    </source>
</evidence>
<dbReference type="InterPro" id="IPR037171">
    <property type="entry name" value="NagB/RpiA_transferase-like"/>
</dbReference>
<dbReference type="AlphaFoldDB" id="A0A9X2VJB1"/>
<dbReference type="SMART" id="SM01134">
    <property type="entry name" value="DeoRC"/>
    <property type="match status" value="1"/>
</dbReference>
<dbReference type="Pfam" id="PF00455">
    <property type="entry name" value="DeoRC"/>
    <property type="match status" value="1"/>
</dbReference>
<dbReference type="GO" id="GO:0003700">
    <property type="term" value="F:DNA-binding transcription factor activity"/>
    <property type="evidence" value="ECO:0007669"/>
    <property type="project" value="InterPro"/>
</dbReference>
<keyword evidence="6" id="KW-1185">Reference proteome</keyword>
<dbReference type="Gene3D" id="1.10.10.10">
    <property type="entry name" value="Winged helix-like DNA-binding domain superfamily/Winged helix DNA-binding domain"/>
    <property type="match status" value="1"/>
</dbReference>
<dbReference type="InterPro" id="IPR001034">
    <property type="entry name" value="DeoR_HTH"/>
</dbReference>
<dbReference type="InterPro" id="IPR014036">
    <property type="entry name" value="DeoR-like_C"/>
</dbReference>
<dbReference type="SMART" id="SM00420">
    <property type="entry name" value="HTH_DEOR"/>
    <property type="match status" value="1"/>
</dbReference>
<dbReference type="InterPro" id="IPR018356">
    <property type="entry name" value="Tscrpt_reg_HTH_DeoR_CS"/>
</dbReference>
<evidence type="ECO:0000256" key="1">
    <source>
        <dbReference type="ARBA" id="ARBA00023015"/>
    </source>
</evidence>
<dbReference type="Proteomes" id="UP001141259">
    <property type="component" value="Unassembled WGS sequence"/>
</dbReference>
<accession>A0A9X2VJB1</accession>
<dbReference type="Pfam" id="PF08220">
    <property type="entry name" value="HTH_DeoR"/>
    <property type="match status" value="1"/>
</dbReference>
<dbReference type="PRINTS" id="PR00037">
    <property type="entry name" value="HTHLACR"/>
</dbReference>
<feature type="domain" description="HTH deoR-type" evidence="4">
    <location>
        <begin position="5"/>
        <end position="60"/>
    </location>
</feature>
<evidence type="ECO:0000256" key="2">
    <source>
        <dbReference type="ARBA" id="ARBA00023125"/>
    </source>
</evidence>
<dbReference type="InterPro" id="IPR036390">
    <property type="entry name" value="WH_DNA-bd_sf"/>
</dbReference>
<dbReference type="PROSITE" id="PS00894">
    <property type="entry name" value="HTH_DEOR_1"/>
    <property type="match status" value="1"/>
</dbReference>
<name>A0A9X2VJB1_9PSEU</name>
<dbReference type="PANTHER" id="PTHR30363:SF44">
    <property type="entry name" value="AGA OPERON TRANSCRIPTIONAL REPRESSOR-RELATED"/>
    <property type="match status" value="1"/>
</dbReference>
<keyword evidence="2 5" id="KW-0238">DNA-binding</keyword>
<dbReference type="SUPFAM" id="SSF100950">
    <property type="entry name" value="NagB/RpiA/CoA transferase-like"/>
    <property type="match status" value="1"/>
</dbReference>
<proteinExistence type="predicted"/>
<dbReference type="PROSITE" id="PS51000">
    <property type="entry name" value="HTH_DEOR_2"/>
    <property type="match status" value="1"/>
</dbReference>
<dbReference type="GO" id="GO:0003677">
    <property type="term" value="F:DNA binding"/>
    <property type="evidence" value="ECO:0007669"/>
    <property type="project" value="UniProtKB-KW"/>
</dbReference>
<evidence type="ECO:0000259" key="4">
    <source>
        <dbReference type="PROSITE" id="PS51000"/>
    </source>
</evidence>
<organism evidence="5 6">
    <name type="scientific">Umezawaea endophytica</name>
    <dbReference type="NCBI Taxonomy" id="1654476"/>
    <lineage>
        <taxon>Bacteria</taxon>
        <taxon>Bacillati</taxon>
        <taxon>Actinomycetota</taxon>
        <taxon>Actinomycetes</taxon>
        <taxon>Pseudonocardiales</taxon>
        <taxon>Pseudonocardiaceae</taxon>
        <taxon>Umezawaea</taxon>
    </lineage>
</organism>
<evidence type="ECO:0000313" key="5">
    <source>
        <dbReference type="EMBL" id="MCS7477611.1"/>
    </source>
</evidence>
<comment type="caution">
    <text evidence="5">The sequence shown here is derived from an EMBL/GenBank/DDBJ whole genome shotgun (WGS) entry which is preliminary data.</text>
</comment>
<dbReference type="RefSeq" id="WP_259623106.1">
    <property type="nucleotide sequence ID" value="NZ_JANYMP010000004.1"/>
</dbReference>
<dbReference type="InterPro" id="IPR036388">
    <property type="entry name" value="WH-like_DNA-bd_sf"/>
</dbReference>
<keyword evidence="1" id="KW-0805">Transcription regulation</keyword>
<dbReference type="EMBL" id="JANYMP010000004">
    <property type="protein sequence ID" value="MCS7477611.1"/>
    <property type="molecule type" value="Genomic_DNA"/>
</dbReference>
<evidence type="ECO:0000313" key="6">
    <source>
        <dbReference type="Proteomes" id="UP001141259"/>
    </source>
</evidence>
<sequence>MQAFAQERQARILTELRQHGRVEVVALAVLLDVSEDTVRRDLRALSAAGHLHKTHGGAVLLDTARMGWATRADVAAAAKQAIAEAAAAVVRPGDVLMLDGGSTVLAFATALEARPLTVVTNSLDIARVFDADPEVDLALTGGQWDRDSRIFTGSAAVGSLGRYRADWAVLGACALDPVVGATSVSAPDADVKTAMAGASRRTAVLADVTKHGRVEPHLVLPPDRIDLVVTDDAEASAQWSERHVEVLTAVGPHPANAAR</sequence>
<dbReference type="PANTHER" id="PTHR30363">
    <property type="entry name" value="HTH-TYPE TRANSCRIPTIONAL REGULATOR SRLR-RELATED"/>
    <property type="match status" value="1"/>
</dbReference>
<reference evidence="5" key="1">
    <citation type="submission" date="2022-08" db="EMBL/GenBank/DDBJ databases">
        <authorList>
            <person name="Tistechok S."/>
            <person name="Samborskyy M."/>
            <person name="Roman I."/>
        </authorList>
    </citation>
    <scope>NUCLEOTIDE SEQUENCE</scope>
    <source>
        <strain evidence="5">DSM 103496</strain>
    </source>
</reference>
<dbReference type="InterPro" id="IPR050313">
    <property type="entry name" value="Carb_Metab_HTH_regulators"/>
</dbReference>